<feature type="transmembrane region" description="Helical" evidence="1">
    <location>
        <begin position="410"/>
        <end position="436"/>
    </location>
</feature>
<dbReference type="PANTHER" id="PTHR32063:SF24">
    <property type="entry name" value="CATION EFFLUX SYSTEM (ACRB_ACRD_ACRF FAMILY)"/>
    <property type="match status" value="1"/>
</dbReference>
<feature type="non-terminal residue" evidence="2">
    <location>
        <position position="1"/>
    </location>
</feature>
<feature type="transmembrane region" description="Helical" evidence="1">
    <location>
        <begin position="281"/>
        <end position="300"/>
    </location>
</feature>
<reference evidence="2" key="1">
    <citation type="submission" date="2020-06" db="EMBL/GenBank/DDBJ databases">
        <title>Legume-microbial interactions unlock mineral nutrients during tropical forest succession.</title>
        <authorList>
            <person name="Epihov D.Z."/>
        </authorList>
    </citation>
    <scope>NUCLEOTIDE SEQUENCE [LARGE SCALE GENOMIC DNA]</scope>
    <source>
        <strain evidence="2">Pan2503</strain>
    </source>
</reference>
<dbReference type="Gene3D" id="3.30.70.1440">
    <property type="entry name" value="Multidrug efflux transporter AcrB pore domain"/>
    <property type="match status" value="1"/>
</dbReference>
<keyword evidence="1" id="KW-1133">Transmembrane helix</keyword>
<dbReference type="InterPro" id="IPR001036">
    <property type="entry name" value="Acrflvin-R"/>
</dbReference>
<dbReference type="SUPFAM" id="SSF82714">
    <property type="entry name" value="Multidrug efflux transporter AcrB TolC docking domain, DN and DC subdomains"/>
    <property type="match status" value="1"/>
</dbReference>
<evidence type="ECO:0000313" key="3">
    <source>
        <dbReference type="Proteomes" id="UP000567293"/>
    </source>
</evidence>
<dbReference type="GO" id="GO:0005886">
    <property type="term" value="C:plasma membrane"/>
    <property type="evidence" value="ECO:0007669"/>
    <property type="project" value="TreeGrafter"/>
</dbReference>
<dbReference type="AlphaFoldDB" id="A0A7V8SW84"/>
<proteinExistence type="predicted"/>
<protein>
    <submittedName>
        <fullName evidence="2">Efflux RND transporter permease subunit</fullName>
    </submittedName>
</protein>
<organism evidence="2 3">
    <name type="scientific">Candidatus Acidiferrum panamense</name>
    <dbReference type="NCBI Taxonomy" id="2741543"/>
    <lineage>
        <taxon>Bacteria</taxon>
        <taxon>Pseudomonadati</taxon>
        <taxon>Acidobacteriota</taxon>
        <taxon>Terriglobia</taxon>
        <taxon>Candidatus Acidiferrales</taxon>
        <taxon>Candidatus Acidiferrum</taxon>
    </lineage>
</organism>
<dbReference type="PANTHER" id="PTHR32063">
    <property type="match status" value="1"/>
</dbReference>
<dbReference type="SUPFAM" id="SSF82866">
    <property type="entry name" value="Multidrug efflux transporter AcrB transmembrane domain"/>
    <property type="match status" value="1"/>
</dbReference>
<gene>
    <name evidence="2" type="ORF">HRJ53_06670</name>
</gene>
<dbReference type="InterPro" id="IPR027463">
    <property type="entry name" value="AcrB_DN_DC_subdom"/>
</dbReference>
<dbReference type="Proteomes" id="UP000567293">
    <property type="component" value="Unassembled WGS sequence"/>
</dbReference>
<feature type="transmembrane region" description="Helical" evidence="1">
    <location>
        <begin position="307"/>
        <end position="327"/>
    </location>
</feature>
<keyword evidence="1" id="KW-0812">Transmembrane</keyword>
<dbReference type="Gene3D" id="3.30.70.1430">
    <property type="entry name" value="Multidrug efflux transporter AcrB pore domain"/>
    <property type="match status" value="1"/>
</dbReference>
<dbReference type="Gene3D" id="1.20.1640.10">
    <property type="entry name" value="Multidrug efflux transporter AcrB transmembrane domain"/>
    <property type="match status" value="1"/>
</dbReference>
<name>A0A7V8SW84_9BACT</name>
<comment type="caution">
    <text evidence="2">The sequence shown here is derived from an EMBL/GenBank/DDBJ whole genome shotgun (WGS) entry which is preliminary data.</text>
</comment>
<sequence>HIEEIVKSQPEVENTSRRTGMELGLSAVTEANRGDFTVKLKSERKRDIDDIMNDVRSEIEHTEPATKVEFVQVLQDMIGDLTSQPEPIVIKLFSQNPKLLADSAPRVADAIQKVHGVVDVLNGIENTISGPATTFQINPTVAARAGFTPEEVAVDASAILEGEPAATPVIINDRAYTIRVRLPEQNRASLARMSDTLLTSSTGRTATLGSLATVSMEPGETEIRRENLQRIVQITGRFEGVDLGSGIAAVKKAVDALHLPSSIRVEYGGTYAEQMKSFRDLLMVFLLALVLLFAVLLFEFRTFSAPTAILSSALLSTFGGFLALLITNTTFNVASFMGMIMVIGIVAKNGILLLDAEHRFRELGFPAEEAMIQAGRRRLRPIAMTAIATVAGMAPLAFGIGSGSEMLKPLAIAVIGGLLSSMVLSLICTPAIQFYLRPRKTTQA</sequence>
<keyword evidence="3" id="KW-1185">Reference proteome</keyword>
<dbReference type="Pfam" id="PF00873">
    <property type="entry name" value="ACR_tran"/>
    <property type="match status" value="1"/>
</dbReference>
<evidence type="ECO:0000256" key="1">
    <source>
        <dbReference type="SAM" id="Phobius"/>
    </source>
</evidence>
<dbReference type="PRINTS" id="PR00702">
    <property type="entry name" value="ACRIFLAVINRP"/>
</dbReference>
<evidence type="ECO:0000313" key="2">
    <source>
        <dbReference type="EMBL" id="MBA0084659.1"/>
    </source>
</evidence>
<dbReference type="EMBL" id="JACDQQ010000652">
    <property type="protein sequence ID" value="MBA0084659.1"/>
    <property type="molecule type" value="Genomic_DNA"/>
</dbReference>
<accession>A0A7V8SW84</accession>
<dbReference type="Gene3D" id="3.30.2090.10">
    <property type="entry name" value="Multidrug efflux transporter AcrB TolC docking domain, DN and DC subdomains"/>
    <property type="match status" value="1"/>
</dbReference>
<feature type="transmembrane region" description="Helical" evidence="1">
    <location>
        <begin position="381"/>
        <end position="398"/>
    </location>
</feature>
<dbReference type="GO" id="GO:0042910">
    <property type="term" value="F:xenobiotic transmembrane transporter activity"/>
    <property type="evidence" value="ECO:0007669"/>
    <property type="project" value="TreeGrafter"/>
</dbReference>
<keyword evidence="1" id="KW-0472">Membrane</keyword>
<feature type="transmembrane region" description="Helical" evidence="1">
    <location>
        <begin position="333"/>
        <end position="354"/>
    </location>
</feature>